<organism evidence="12 13">
    <name type="scientific">Bifiguratus adelaidae</name>
    <dbReference type="NCBI Taxonomy" id="1938954"/>
    <lineage>
        <taxon>Eukaryota</taxon>
        <taxon>Fungi</taxon>
        <taxon>Fungi incertae sedis</taxon>
        <taxon>Mucoromycota</taxon>
        <taxon>Mucoromycotina</taxon>
        <taxon>Endogonomycetes</taxon>
        <taxon>Endogonales</taxon>
        <taxon>Endogonales incertae sedis</taxon>
        <taxon>Bifiguratus</taxon>
    </lineage>
</organism>
<dbReference type="GO" id="GO:0000329">
    <property type="term" value="C:fungal-type vacuole membrane"/>
    <property type="evidence" value="ECO:0007669"/>
    <property type="project" value="TreeGrafter"/>
</dbReference>
<evidence type="ECO:0000256" key="8">
    <source>
        <dbReference type="ARBA" id="ARBA00023136"/>
    </source>
</evidence>
<keyword evidence="7 10" id="KW-1133">Transmembrane helix</keyword>
<evidence type="ECO:0000256" key="2">
    <source>
        <dbReference type="ARBA" id="ARBA00008066"/>
    </source>
</evidence>
<feature type="transmembrane region" description="Helical" evidence="10">
    <location>
        <begin position="316"/>
        <end position="337"/>
    </location>
</feature>
<keyword evidence="13" id="KW-1185">Reference proteome</keyword>
<dbReference type="GO" id="GO:0005302">
    <property type="term" value="F:L-tyrosine transmembrane transporter activity"/>
    <property type="evidence" value="ECO:0007669"/>
    <property type="project" value="TreeGrafter"/>
</dbReference>
<dbReference type="PANTHER" id="PTHR22950">
    <property type="entry name" value="AMINO ACID TRANSPORTER"/>
    <property type="match status" value="1"/>
</dbReference>
<feature type="domain" description="Amino acid transporter transmembrane" evidence="11">
    <location>
        <begin position="50"/>
        <end position="482"/>
    </location>
</feature>
<gene>
    <name evidence="12" type="ORF">BZG36_02797</name>
</gene>
<feature type="transmembrane region" description="Helical" evidence="10">
    <location>
        <begin position="279"/>
        <end position="304"/>
    </location>
</feature>
<keyword evidence="6" id="KW-0029">Amino-acid transport</keyword>
<feature type="region of interest" description="Disordered" evidence="9">
    <location>
        <begin position="355"/>
        <end position="401"/>
    </location>
</feature>
<feature type="transmembrane region" description="Helical" evidence="10">
    <location>
        <begin position="206"/>
        <end position="226"/>
    </location>
</feature>
<feature type="transmembrane region" description="Helical" evidence="10">
    <location>
        <begin position="428"/>
        <end position="452"/>
    </location>
</feature>
<evidence type="ECO:0000256" key="3">
    <source>
        <dbReference type="ARBA" id="ARBA00022448"/>
    </source>
</evidence>
<dbReference type="OrthoDB" id="438545at2759"/>
<feature type="transmembrane region" description="Helical" evidence="10">
    <location>
        <begin position="464"/>
        <end position="485"/>
    </location>
</feature>
<evidence type="ECO:0000256" key="7">
    <source>
        <dbReference type="ARBA" id="ARBA00022989"/>
    </source>
</evidence>
<name>A0A261Y1I0_9FUNG</name>
<dbReference type="GO" id="GO:0005313">
    <property type="term" value="F:L-glutamate transmembrane transporter activity"/>
    <property type="evidence" value="ECO:0007669"/>
    <property type="project" value="TreeGrafter"/>
</dbReference>
<feature type="compositionally biased region" description="Basic and acidic residues" evidence="9">
    <location>
        <begin position="38"/>
        <end position="47"/>
    </location>
</feature>
<dbReference type="GO" id="GO:0015194">
    <property type="term" value="F:L-serine transmembrane transporter activity"/>
    <property type="evidence" value="ECO:0007669"/>
    <property type="project" value="TreeGrafter"/>
</dbReference>
<dbReference type="InterPro" id="IPR013057">
    <property type="entry name" value="AA_transpt_TM"/>
</dbReference>
<dbReference type="PANTHER" id="PTHR22950:SF678">
    <property type="entry name" value="VACUOLAR AMINO ACID TRANSPORTER 5-RELATED"/>
    <property type="match status" value="1"/>
</dbReference>
<evidence type="ECO:0000256" key="4">
    <source>
        <dbReference type="ARBA" id="ARBA00022554"/>
    </source>
</evidence>
<comment type="subcellular location">
    <subcellularLocation>
        <location evidence="1">Vacuole membrane</location>
        <topology evidence="1">Multi-pass membrane protein</topology>
    </subcellularLocation>
</comment>
<evidence type="ECO:0000256" key="1">
    <source>
        <dbReference type="ARBA" id="ARBA00004128"/>
    </source>
</evidence>
<feature type="transmembrane region" description="Helical" evidence="10">
    <location>
        <begin position="123"/>
        <end position="150"/>
    </location>
</feature>
<evidence type="ECO:0000313" key="12">
    <source>
        <dbReference type="EMBL" id="OZJ04443.1"/>
    </source>
</evidence>
<dbReference type="Pfam" id="PF01490">
    <property type="entry name" value="Aa_trans"/>
    <property type="match status" value="1"/>
</dbReference>
<protein>
    <recommendedName>
        <fullName evidence="11">Amino acid transporter transmembrane domain-containing protein</fullName>
    </recommendedName>
</protein>
<feature type="transmembrane region" description="Helical" evidence="10">
    <location>
        <begin position="75"/>
        <end position="102"/>
    </location>
</feature>
<dbReference type="GO" id="GO:0061459">
    <property type="term" value="F:L-arginine transmembrane transporter activity"/>
    <property type="evidence" value="ECO:0007669"/>
    <property type="project" value="TreeGrafter"/>
</dbReference>
<evidence type="ECO:0000256" key="5">
    <source>
        <dbReference type="ARBA" id="ARBA00022692"/>
    </source>
</evidence>
<proteinExistence type="inferred from homology"/>
<sequence>MLPKTPEDNLGTLPRDQSSERTPLLPESSNNYSAIRANPDDKGKPDQEGQASFSSCAINLANTILGTGMLAMPSAIASVGLIPGICLIVYSGLASGLGLYLLSLCARRTHPPRSASFFACSQITWPHAGVFFDLAIAIKCFGVSISYLIIIGDLMPEFMTSFFGISDEYMPVFVSRRFWITLSMVAFIAPLSFLRRLDSLRYTSVIALFAVFYLSCIVIWHAVYPVNGVPEIPHPTVEYVSISTRFFTSLPVFVFAFTCHQNIFTVYNELKDNAQVQINSVISTSIGSATAIYEMIGVLGYLQFGKLVQPNIILEYPATLFVDGGRLAIVILVLFSYPLQAHPCRNSLDKVLSWRPHKPAPPHTRHHHHRRSSSHHDGSRSRSRSPKRQHSGQSTPTEPSPFKYVVMTTGILAASYALAITVTRLDLVLSFVGSTGSTIISFILPGLFYYKLHESDPWTWRKVVSVYLATYGCLVMLVCLCFNVKRIVEG</sequence>
<dbReference type="GO" id="GO:0015189">
    <property type="term" value="F:L-lysine transmembrane transporter activity"/>
    <property type="evidence" value="ECO:0007669"/>
    <property type="project" value="TreeGrafter"/>
</dbReference>
<accession>A0A261Y1I0</accession>
<keyword evidence="4" id="KW-0926">Vacuole</keyword>
<evidence type="ECO:0000256" key="10">
    <source>
        <dbReference type="SAM" id="Phobius"/>
    </source>
</evidence>
<keyword evidence="3" id="KW-0813">Transport</keyword>
<feature type="transmembrane region" description="Helical" evidence="10">
    <location>
        <begin position="246"/>
        <end position="267"/>
    </location>
</feature>
<dbReference type="EMBL" id="MVBO01000040">
    <property type="protein sequence ID" value="OZJ04443.1"/>
    <property type="molecule type" value="Genomic_DNA"/>
</dbReference>
<feature type="compositionally biased region" description="Basic residues" evidence="9">
    <location>
        <begin position="355"/>
        <end position="373"/>
    </location>
</feature>
<evidence type="ECO:0000313" key="13">
    <source>
        <dbReference type="Proteomes" id="UP000242875"/>
    </source>
</evidence>
<comment type="caution">
    <text evidence="12">The sequence shown here is derived from an EMBL/GenBank/DDBJ whole genome shotgun (WGS) entry which is preliminary data.</text>
</comment>
<dbReference type="AlphaFoldDB" id="A0A261Y1I0"/>
<keyword evidence="8 10" id="KW-0472">Membrane</keyword>
<comment type="similarity">
    <text evidence="2">Belongs to the amino acid/polyamine transporter 2 family.</text>
</comment>
<feature type="region of interest" description="Disordered" evidence="9">
    <location>
        <begin position="1"/>
        <end position="50"/>
    </location>
</feature>
<reference evidence="12 13" key="1">
    <citation type="journal article" date="2017" name="Mycologia">
        <title>Bifiguratus adelaidae, gen. et sp. nov., a new member of Mucoromycotina in endophytic and soil-dwelling habitats.</title>
        <authorList>
            <person name="Torres-Cruz T.J."/>
            <person name="Billingsley Tobias T.L."/>
            <person name="Almatruk M."/>
            <person name="Hesse C."/>
            <person name="Kuske C.R."/>
            <person name="Desiro A."/>
            <person name="Benucci G.M."/>
            <person name="Bonito G."/>
            <person name="Stajich J.E."/>
            <person name="Dunlap C."/>
            <person name="Arnold A.E."/>
            <person name="Porras-Alfaro A."/>
        </authorList>
    </citation>
    <scope>NUCLEOTIDE SEQUENCE [LARGE SCALE GENOMIC DNA]</scope>
    <source>
        <strain evidence="12 13">AZ0501</strain>
    </source>
</reference>
<feature type="compositionally biased region" description="Basic residues" evidence="9">
    <location>
        <begin position="381"/>
        <end position="390"/>
    </location>
</feature>
<evidence type="ECO:0000256" key="6">
    <source>
        <dbReference type="ARBA" id="ARBA00022970"/>
    </source>
</evidence>
<evidence type="ECO:0000259" key="11">
    <source>
        <dbReference type="Pfam" id="PF01490"/>
    </source>
</evidence>
<keyword evidence="5 10" id="KW-0812">Transmembrane</keyword>
<feature type="transmembrane region" description="Helical" evidence="10">
    <location>
        <begin position="178"/>
        <end position="194"/>
    </location>
</feature>
<dbReference type="GO" id="GO:0005290">
    <property type="term" value="F:L-histidine transmembrane transporter activity"/>
    <property type="evidence" value="ECO:0007669"/>
    <property type="project" value="TreeGrafter"/>
</dbReference>
<evidence type="ECO:0000256" key="9">
    <source>
        <dbReference type="SAM" id="MobiDB-lite"/>
    </source>
</evidence>
<dbReference type="Proteomes" id="UP000242875">
    <property type="component" value="Unassembled WGS sequence"/>
</dbReference>